<name>A0A1L9TKF8_9EURO</name>
<protein>
    <submittedName>
        <fullName evidence="2">Uncharacterized protein</fullName>
    </submittedName>
</protein>
<dbReference type="AlphaFoldDB" id="A0A1L9TKF8"/>
<feature type="transmembrane region" description="Helical" evidence="1">
    <location>
        <begin position="21"/>
        <end position="39"/>
    </location>
</feature>
<keyword evidence="3" id="KW-1185">Reference proteome</keyword>
<dbReference type="GeneID" id="63762876"/>
<evidence type="ECO:0000313" key="2">
    <source>
        <dbReference type="EMBL" id="OJJ59783.1"/>
    </source>
</evidence>
<dbReference type="EMBL" id="KV878585">
    <property type="protein sequence ID" value="OJJ59783.1"/>
    <property type="molecule type" value="Genomic_DNA"/>
</dbReference>
<dbReference type="Proteomes" id="UP000184356">
    <property type="component" value="Unassembled WGS sequence"/>
</dbReference>
<proteinExistence type="predicted"/>
<reference evidence="3" key="1">
    <citation type="journal article" date="2017" name="Genome Biol.">
        <title>Comparative genomics reveals high biological diversity and specific adaptations in the industrially and medically important fungal genus Aspergillus.</title>
        <authorList>
            <person name="de Vries R.P."/>
            <person name="Riley R."/>
            <person name="Wiebenga A."/>
            <person name="Aguilar-Osorio G."/>
            <person name="Amillis S."/>
            <person name="Uchima C.A."/>
            <person name="Anderluh G."/>
            <person name="Asadollahi M."/>
            <person name="Askin M."/>
            <person name="Barry K."/>
            <person name="Battaglia E."/>
            <person name="Bayram O."/>
            <person name="Benocci T."/>
            <person name="Braus-Stromeyer S.A."/>
            <person name="Caldana C."/>
            <person name="Canovas D."/>
            <person name="Cerqueira G.C."/>
            <person name="Chen F."/>
            <person name="Chen W."/>
            <person name="Choi C."/>
            <person name="Clum A."/>
            <person name="Dos Santos R.A."/>
            <person name="Damasio A.R."/>
            <person name="Diallinas G."/>
            <person name="Emri T."/>
            <person name="Fekete E."/>
            <person name="Flipphi M."/>
            <person name="Freyberg S."/>
            <person name="Gallo A."/>
            <person name="Gournas C."/>
            <person name="Habgood R."/>
            <person name="Hainaut M."/>
            <person name="Harispe M.L."/>
            <person name="Henrissat B."/>
            <person name="Hilden K.S."/>
            <person name="Hope R."/>
            <person name="Hossain A."/>
            <person name="Karabika E."/>
            <person name="Karaffa L."/>
            <person name="Karanyi Z."/>
            <person name="Krasevec N."/>
            <person name="Kuo A."/>
            <person name="Kusch H."/>
            <person name="LaButti K."/>
            <person name="Lagendijk E.L."/>
            <person name="Lapidus A."/>
            <person name="Levasseur A."/>
            <person name="Lindquist E."/>
            <person name="Lipzen A."/>
            <person name="Logrieco A.F."/>
            <person name="MacCabe A."/>
            <person name="Maekelae M.R."/>
            <person name="Malavazi I."/>
            <person name="Melin P."/>
            <person name="Meyer V."/>
            <person name="Mielnichuk N."/>
            <person name="Miskei M."/>
            <person name="Molnar A.P."/>
            <person name="Mule G."/>
            <person name="Ngan C.Y."/>
            <person name="Orejas M."/>
            <person name="Orosz E."/>
            <person name="Ouedraogo J.P."/>
            <person name="Overkamp K.M."/>
            <person name="Park H.-S."/>
            <person name="Perrone G."/>
            <person name="Piumi F."/>
            <person name="Punt P.J."/>
            <person name="Ram A.F."/>
            <person name="Ramon A."/>
            <person name="Rauscher S."/>
            <person name="Record E."/>
            <person name="Riano-Pachon D.M."/>
            <person name="Robert V."/>
            <person name="Roehrig J."/>
            <person name="Ruller R."/>
            <person name="Salamov A."/>
            <person name="Salih N.S."/>
            <person name="Samson R.A."/>
            <person name="Sandor E."/>
            <person name="Sanguinetti M."/>
            <person name="Schuetze T."/>
            <person name="Sepcic K."/>
            <person name="Shelest E."/>
            <person name="Sherlock G."/>
            <person name="Sophianopoulou V."/>
            <person name="Squina F.M."/>
            <person name="Sun H."/>
            <person name="Susca A."/>
            <person name="Todd R.B."/>
            <person name="Tsang A."/>
            <person name="Unkles S.E."/>
            <person name="van de Wiele N."/>
            <person name="van Rossen-Uffink D."/>
            <person name="Oliveira J.V."/>
            <person name="Vesth T.C."/>
            <person name="Visser J."/>
            <person name="Yu J.-H."/>
            <person name="Zhou M."/>
            <person name="Andersen M.R."/>
            <person name="Archer D.B."/>
            <person name="Baker S.E."/>
            <person name="Benoit I."/>
            <person name="Brakhage A.A."/>
            <person name="Braus G.H."/>
            <person name="Fischer R."/>
            <person name="Frisvad J.C."/>
            <person name="Goldman G.H."/>
            <person name="Houbraken J."/>
            <person name="Oakley B."/>
            <person name="Pocsi I."/>
            <person name="Scazzocchio C."/>
            <person name="Seiboth B."/>
            <person name="vanKuyk P.A."/>
            <person name="Wortman J."/>
            <person name="Dyer P.S."/>
            <person name="Grigoriev I.V."/>
        </authorList>
    </citation>
    <scope>NUCLEOTIDE SEQUENCE [LARGE SCALE GENOMIC DNA]</scope>
    <source>
        <strain evidence="3">CBS 593.65</strain>
    </source>
</reference>
<evidence type="ECO:0000256" key="1">
    <source>
        <dbReference type="SAM" id="Phobius"/>
    </source>
</evidence>
<sequence length="79" mass="8952">MASPDATSLARYIQKGSALRGFLLTLITEVFFLCCLQSPSVPSFSWFLLRSYGRTHFELRSQANEYCFNFRCSPGGLVF</sequence>
<accession>A0A1L9TKF8</accession>
<keyword evidence="1" id="KW-0812">Transmembrane</keyword>
<gene>
    <name evidence="2" type="ORF">ASPSYDRAFT_44175</name>
</gene>
<organism evidence="2 3">
    <name type="scientific">Aspergillus sydowii CBS 593.65</name>
    <dbReference type="NCBI Taxonomy" id="1036612"/>
    <lineage>
        <taxon>Eukaryota</taxon>
        <taxon>Fungi</taxon>
        <taxon>Dikarya</taxon>
        <taxon>Ascomycota</taxon>
        <taxon>Pezizomycotina</taxon>
        <taxon>Eurotiomycetes</taxon>
        <taxon>Eurotiomycetidae</taxon>
        <taxon>Eurotiales</taxon>
        <taxon>Aspergillaceae</taxon>
        <taxon>Aspergillus</taxon>
        <taxon>Aspergillus subgen. Nidulantes</taxon>
    </lineage>
</organism>
<keyword evidence="1" id="KW-0472">Membrane</keyword>
<dbReference type="RefSeq" id="XP_040703589.1">
    <property type="nucleotide sequence ID" value="XM_040846803.1"/>
</dbReference>
<evidence type="ECO:0000313" key="3">
    <source>
        <dbReference type="Proteomes" id="UP000184356"/>
    </source>
</evidence>
<dbReference type="VEuPathDB" id="FungiDB:ASPSYDRAFT_44175"/>
<keyword evidence="1" id="KW-1133">Transmembrane helix</keyword>